<dbReference type="EMBL" id="NPDV01000002">
    <property type="protein sequence ID" value="PJZ54716.1"/>
    <property type="molecule type" value="Genomic_DNA"/>
</dbReference>
<proteinExistence type="predicted"/>
<dbReference type="InterPro" id="IPR023155">
    <property type="entry name" value="Cyt_c-552/4"/>
</dbReference>
<evidence type="ECO:0000313" key="6">
    <source>
        <dbReference type="Proteomes" id="UP000232188"/>
    </source>
</evidence>
<gene>
    <name evidence="4" type="ORF">CH376_12935</name>
    <name evidence="3" type="ORF">CH380_03090</name>
</gene>
<evidence type="ECO:0000256" key="1">
    <source>
        <dbReference type="SAM" id="Phobius"/>
    </source>
</evidence>
<comment type="caution">
    <text evidence="3">The sequence shown here is derived from an EMBL/GenBank/DDBJ whole genome shotgun (WGS) entry which is preliminary data.</text>
</comment>
<dbReference type="Proteomes" id="UP000232188">
    <property type="component" value="Unassembled WGS sequence"/>
</dbReference>
<dbReference type="Gene3D" id="1.10.1130.10">
    <property type="entry name" value="Flavocytochrome C3, Chain A"/>
    <property type="match status" value="1"/>
</dbReference>
<evidence type="ECO:0000313" key="3">
    <source>
        <dbReference type="EMBL" id="PJZ54716.1"/>
    </source>
</evidence>
<feature type="domain" description="Cytochrome c-552/4" evidence="2">
    <location>
        <begin position="88"/>
        <end position="176"/>
    </location>
</feature>
<evidence type="ECO:0000259" key="2">
    <source>
        <dbReference type="Pfam" id="PF13435"/>
    </source>
</evidence>
<dbReference type="Pfam" id="PF13435">
    <property type="entry name" value="Cytochrome_C554"/>
    <property type="match status" value="1"/>
</dbReference>
<dbReference type="Proteomes" id="UP000232149">
    <property type="component" value="Unassembled WGS sequence"/>
</dbReference>
<feature type="transmembrane region" description="Helical" evidence="1">
    <location>
        <begin position="21"/>
        <end position="48"/>
    </location>
</feature>
<sequence>MVLGKRQGLSSHRKMNRSSIYIFLNILKSWRIFWIVAGVFVTLSSFLICKNGSDPISVKDRFPGRAWTEPINLGESIPGIRGLTAKDCGGCHEDHYKEWKTSSHANAFSDLQFQAELSKPNSPQWLCLNCHIPLSGQRKQIATHLNDGDVFQPVLVSNEKFDPEWEKEGVSCGTCHLKSDSQGRTILIGPTGAKAPHSVEKNREALHARCNDCHNQDYKLNASLVCYFKTGDEYAESIHFPKADCVSCHMPSINRSVVLPSFLAEKRDSHRHTFIGGGVPKTFPLFDAQWNGYKSGLKIEEPRWSFIKNEIVRLNLILENSLAGHSVPTGDPERHLLIEAILQDADGKEVSKHISKIGQIWEWYPEAKLVGDNRIRSGEKRNIELTLNTGAGKKPTFGILRILHVRLTKENAEHIKKNSGRAPKEIGDKLKQIELHYPFANVFYESKTDLRTGKIRITSKEGLLFSSKRGNP</sequence>
<protein>
    <recommendedName>
        <fullName evidence="2">Cytochrome c-552/4 domain-containing protein</fullName>
    </recommendedName>
</protein>
<keyword evidence="1" id="KW-0812">Transmembrane</keyword>
<dbReference type="SUPFAM" id="SSF48695">
    <property type="entry name" value="Multiheme cytochromes"/>
    <property type="match status" value="1"/>
</dbReference>
<evidence type="ECO:0000313" key="5">
    <source>
        <dbReference type="Proteomes" id="UP000232149"/>
    </source>
</evidence>
<dbReference type="InterPro" id="IPR036280">
    <property type="entry name" value="Multihaem_cyt_sf"/>
</dbReference>
<evidence type="ECO:0000313" key="4">
    <source>
        <dbReference type="EMBL" id="PJZ61494.1"/>
    </source>
</evidence>
<dbReference type="AlphaFoldDB" id="A0A2M9YT80"/>
<keyword evidence="5" id="KW-1185">Reference proteome</keyword>
<name>A0A2M9YT80_9LEPT</name>
<reference evidence="5 6" key="1">
    <citation type="submission" date="2017-07" db="EMBL/GenBank/DDBJ databases">
        <title>Leptospira spp. isolated from tropical soils.</title>
        <authorList>
            <person name="Thibeaux R."/>
            <person name="Iraola G."/>
            <person name="Ferres I."/>
            <person name="Bierque E."/>
            <person name="Girault D."/>
            <person name="Soupe-Gilbert M.-E."/>
            <person name="Picardeau M."/>
            <person name="Goarant C."/>
        </authorList>
    </citation>
    <scope>NUCLEOTIDE SEQUENCE [LARGE SCALE GENOMIC DNA]</scope>
    <source>
        <strain evidence="3 6">FH2-B-C1</strain>
        <strain evidence="4 5">FH2-B-D1</strain>
    </source>
</reference>
<keyword evidence="1" id="KW-0472">Membrane</keyword>
<accession>A0A2M9YT80</accession>
<organism evidence="3 6">
    <name type="scientific">Leptospira adleri</name>
    <dbReference type="NCBI Taxonomy" id="2023186"/>
    <lineage>
        <taxon>Bacteria</taxon>
        <taxon>Pseudomonadati</taxon>
        <taxon>Spirochaetota</taxon>
        <taxon>Spirochaetia</taxon>
        <taxon>Leptospirales</taxon>
        <taxon>Leptospiraceae</taxon>
        <taxon>Leptospira</taxon>
    </lineage>
</organism>
<dbReference type="EMBL" id="NPDU01000031">
    <property type="protein sequence ID" value="PJZ61494.1"/>
    <property type="molecule type" value="Genomic_DNA"/>
</dbReference>
<keyword evidence="1" id="KW-1133">Transmembrane helix</keyword>